<comment type="similarity">
    <text evidence="1">Belongs to the peptidase S33 family.</text>
</comment>
<evidence type="ECO:0008006" key="9">
    <source>
        <dbReference type="Google" id="ProtNLM"/>
    </source>
</evidence>
<sequence>MLRSAAAVAAAALSATTLTVAASPAGAQTAGVNWGECPVRVDQPGAQCGTVEVPVDHANPDGEKMEVSLVRLPAGGEKRGTVFANPGGPGVDAMGVYGSTQGMAYPAAMREHYDVVAVQPRGLSGSRPMTCSENASADFVSQTVNVGGAVRSACEATHPGFPRQITTENTAGDWESVRAALGEDRINILGVSYGTLLGSVYASTYPERVDKLVLDSGFNRETMWAPLMNGQRAGYERSLHDFFGWVAANDETYHLGDTPLKAYQSWSAAVTAEAGTNPTVAPPAAQVGDVPAGLEWAGQSAADLMTATGLQRVQLESLASQATNPGANQSNSELLVTTRLLVPTPATWDVLAQMINGSIDPAEAMGAADEMDAETKDRALAEAAEVEESFIYMQNTMICNESEAPVNPALWPEALWYSLVTGDIFASPGALFGSGAYCSGAPATTKVRPLDGSKLEHRPLQLQATGDPQTVYGNFDNMAGQMNSQVVTVHGPGHGQFGAGNPAADELVMHYLETGEASAAEIQGIDPSDPQIS</sequence>
<proteinExistence type="inferred from homology"/>
<evidence type="ECO:0000256" key="1">
    <source>
        <dbReference type="ARBA" id="ARBA00010088"/>
    </source>
</evidence>
<evidence type="ECO:0000256" key="4">
    <source>
        <dbReference type="SAM" id="SignalP"/>
    </source>
</evidence>
<accession>A0A1L7CS42</accession>
<dbReference type="KEGG" id="cfk:CFRA_04725"/>
<dbReference type="AlphaFoldDB" id="A0A1L7CS42"/>
<dbReference type="InterPro" id="IPR051601">
    <property type="entry name" value="Serine_prot/Carboxylest_S33"/>
</dbReference>
<organism evidence="7 8">
    <name type="scientific">Corynebacterium frankenforstense DSM 45800</name>
    <dbReference type="NCBI Taxonomy" id="1437875"/>
    <lineage>
        <taxon>Bacteria</taxon>
        <taxon>Bacillati</taxon>
        <taxon>Actinomycetota</taxon>
        <taxon>Actinomycetes</taxon>
        <taxon>Mycobacteriales</taxon>
        <taxon>Corynebacteriaceae</taxon>
        <taxon>Corynebacterium</taxon>
    </lineage>
</organism>
<evidence type="ECO:0000259" key="6">
    <source>
        <dbReference type="Pfam" id="PF08386"/>
    </source>
</evidence>
<dbReference type="InterPro" id="IPR013595">
    <property type="entry name" value="Pept_S33_TAP-like_C"/>
</dbReference>
<evidence type="ECO:0000259" key="5">
    <source>
        <dbReference type="Pfam" id="PF00561"/>
    </source>
</evidence>
<reference evidence="7 8" key="1">
    <citation type="submission" date="2014-08" db="EMBL/GenBank/DDBJ databases">
        <title>Complete genome sequence of Corynebacterium frankenforstense ST18(T) (=DSM 45800(T)), isolated from raw cow milk.</title>
        <authorList>
            <person name="Ruckert C."/>
            <person name="Albersmeier A."/>
            <person name="Winkler A."/>
            <person name="Lipski A."/>
            <person name="Kalinowski J."/>
        </authorList>
    </citation>
    <scope>NUCLEOTIDE SEQUENCE [LARGE SCALE GENOMIC DNA]</scope>
    <source>
        <strain evidence="7 8">ST18</strain>
    </source>
</reference>
<dbReference type="Gene3D" id="3.40.50.1820">
    <property type="entry name" value="alpha/beta hydrolase"/>
    <property type="match status" value="1"/>
</dbReference>
<dbReference type="InterPro" id="IPR029058">
    <property type="entry name" value="AB_hydrolase_fold"/>
</dbReference>
<dbReference type="Pfam" id="PF08386">
    <property type="entry name" value="Abhydrolase_4"/>
    <property type="match status" value="1"/>
</dbReference>
<evidence type="ECO:0000313" key="7">
    <source>
        <dbReference type="EMBL" id="APT88675.1"/>
    </source>
</evidence>
<keyword evidence="2 4" id="KW-0732">Signal</keyword>
<dbReference type="Proteomes" id="UP000185434">
    <property type="component" value="Chromosome"/>
</dbReference>
<keyword evidence="3" id="KW-0378">Hydrolase</keyword>
<evidence type="ECO:0000256" key="2">
    <source>
        <dbReference type="ARBA" id="ARBA00022729"/>
    </source>
</evidence>
<dbReference type="PANTHER" id="PTHR43248:SF29">
    <property type="entry name" value="TRIPEPTIDYL AMINOPEPTIDASE"/>
    <property type="match status" value="1"/>
</dbReference>
<dbReference type="Pfam" id="PF00561">
    <property type="entry name" value="Abhydrolase_1"/>
    <property type="match status" value="1"/>
</dbReference>
<dbReference type="PANTHER" id="PTHR43248">
    <property type="entry name" value="2-SUCCINYL-6-HYDROXY-2,4-CYCLOHEXADIENE-1-CARBOXYLATE SYNTHASE"/>
    <property type="match status" value="1"/>
</dbReference>
<feature type="domain" description="Peptidase S33 tripeptidyl aminopeptidase-like C-terminal" evidence="6">
    <location>
        <begin position="437"/>
        <end position="519"/>
    </location>
</feature>
<dbReference type="SUPFAM" id="SSF53474">
    <property type="entry name" value="alpha/beta-Hydrolases"/>
    <property type="match status" value="1"/>
</dbReference>
<dbReference type="STRING" id="1437875.CFRA_04725"/>
<dbReference type="EMBL" id="CP009247">
    <property type="protein sequence ID" value="APT88675.1"/>
    <property type="molecule type" value="Genomic_DNA"/>
</dbReference>
<evidence type="ECO:0000256" key="3">
    <source>
        <dbReference type="ARBA" id="ARBA00022801"/>
    </source>
</evidence>
<evidence type="ECO:0000313" key="8">
    <source>
        <dbReference type="Proteomes" id="UP000185434"/>
    </source>
</evidence>
<name>A0A1L7CS42_9CORY</name>
<feature type="domain" description="AB hydrolase-1" evidence="5">
    <location>
        <begin position="85"/>
        <end position="319"/>
    </location>
</feature>
<feature type="signal peptide" evidence="4">
    <location>
        <begin position="1"/>
        <end position="21"/>
    </location>
</feature>
<feature type="chain" id="PRO_5039398245" description="Hydrolase" evidence="4">
    <location>
        <begin position="22"/>
        <end position="533"/>
    </location>
</feature>
<gene>
    <name evidence="7" type="ORF">CFRA_04725</name>
</gene>
<keyword evidence="8" id="KW-1185">Reference proteome</keyword>
<dbReference type="InterPro" id="IPR000073">
    <property type="entry name" value="AB_hydrolase_1"/>
</dbReference>
<protein>
    <recommendedName>
        <fullName evidence="9">Hydrolase</fullName>
    </recommendedName>
</protein>
<dbReference type="GO" id="GO:0016787">
    <property type="term" value="F:hydrolase activity"/>
    <property type="evidence" value="ECO:0007669"/>
    <property type="project" value="UniProtKB-KW"/>
</dbReference>